<evidence type="ECO:0000256" key="7">
    <source>
        <dbReference type="HAMAP-Rule" id="MF_01931"/>
    </source>
</evidence>
<dbReference type="GO" id="GO:0009113">
    <property type="term" value="P:purine nucleobase biosynthetic process"/>
    <property type="evidence" value="ECO:0007669"/>
    <property type="project" value="UniProtKB-UniRule"/>
</dbReference>
<feature type="binding site" evidence="7 10">
    <location>
        <position position="299"/>
    </location>
    <ligand>
        <name>Mg(2+)</name>
        <dbReference type="ChEBI" id="CHEBI:18420"/>
    </ligand>
</feature>
<sequence>MSHPHALDKPREECGVFAVRLPEPADVASLCHLGLFALQHRGQESCGICVSNGEELVIEKDMGLVAEVFTEARLDKLRLPGARVGLGHTRYATTGASLRFNAQPLTVRSNKGILALAHNGNFTNAGRIRREMLEAGAIFNTTNDSEVMLNLIARYSRLSLEDATARVMGELQGGFAVVLMDRDRILGLRDRNGVRPLVIGELGGGYVFASEPSALHVVGATFVRDVRPGELVVADSQGLHSRQVLTPNPTPCAFEWIYFARGDGALDGVDVHAARVRMGEVLAAEAPAEADVVVGVPESGLAAAVGFSRASGIPFDLGLYKSPYAGRTFINPTQRLRELKVRLKLATTSSVAGKRVVLVDDSIVRGTTSGRIVQLLRSAGATEVHFRVSSPPIKYPCYYGIDTAARKELAAATMTLEEIRERIGADSLRFISEGGLARAIGLASTCLACFDGRYHAGHPEDEETLRPVAPFDAVA</sequence>
<evidence type="ECO:0000256" key="2">
    <source>
        <dbReference type="ARBA" id="ARBA00010138"/>
    </source>
</evidence>
<comment type="cofactor">
    <cofactor evidence="7 10">
        <name>Mg(2+)</name>
        <dbReference type="ChEBI" id="CHEBI:18420"/>
    </cofactor>
    <text evidence="7 10">Binds 1 Mg(2+) ion per subunit.</text>
</comment>
<dbReference type="InterPro" id="IPR005854">
    <property type="entry name" value="PurF"/>
</dbReference>
<name>D7CXS0_TRURR</name>
<reference evidence="13 14" key="2">
    <citation type="journal article" date="2011" name="Stand. Genomic Sci.">
        <title>Complete genome sequence of Truepera radiovictrix type strain (RQ-24).</title>
        <authorList>
            <person name="Ivanova N."/>
            <person name="Rohde C."/>
            <person name="Munk C."/>
            <person name="Nolan M."/>
            <person name="Lucas S."/>
            <person name="Del Rio T.G."/>
            <person name="Tice H."/>
            <person name="Deshpande S."/>
            <person name="Cheng J.F."/>
            <person name="Tapia R."/>
            <person name="Han C."/>
            <person name="Goodwin L."/>
            <person name="Pitluck S."/>
            <person name="Liolios K."/>
            <person name="Mavromatis K."/>
            <person name="Mikhailova N."/>
            <person name="Pati A."/>
            <person name="Chen A."/>
            <person name="Palaniappan K."/>
            <person name="Land M."/>
            <person name="Hauser L."/>
            <person name="Chang Y.J."/>
            <person name="Jeffries C.D."/>
            <person name="Brambilla E."/>
            <person name="Rohde M."/>
            <person name="Goker M."/>
            <person name="Tindall B.J."/>
            <person name="Woyke T."/>
            <person name="Bristow J."/>
            <person name="Eisen J.A."/>
            <person name="Markowitz V."/>
            <person name="Hugenholtz P."/>
            <person name="Kyrpides N.C."/>
            <person name="Klenk H.P."/>
            <person name="Lapidus A."/>
        </authorList>
    </citation>
    <scope>NUCLEOTIDE SEQUENCE [LARGE SCALE GENOMIC DNA]</scope>
    <source>
        <strain evidence="14">DSM 17093 / CIP 108686 / LMG 22925 / RQ-24</strain>
    </source>
</reference>
<comment type="similarity">
    <text evidence="2 7 8">In the C-terminal section; belongs to the purine/pyrimidine phosphoribosyltransferase family.</text>
</comment>
<keyword evidence="7 11" id="KW-0411">Iron-sulfur</keyword>
<dbReference type="HOGENOM" id="CLU_022389_3_1_0"/>
<reference evidence="14" key="1">
    <citation type="submission" date="2010-05" db="EMBL/GenBank/DDBJ databases">
        <title>The complete genome of Truepera radiovictris DSM 17093.</title>
        <authorList>
            <consortium name="US DOE Joint Genome Institute (JGI-PGF)"/>
            <person name="Lucas S."/>
            <person name="Copeland A."/>
            <person name="Lapidus A."/>
            <person name="Glavina del Rio T."/>
            <person name="Dalin E."/>
            <person name="Tice H."/>
            <person name="Bruce D."/>
            <person name="Goodwin L."/>
            <person name="Pitluck S."/>
            <person name="Kyrpides N."/>
            <person name="Mavromatis K."/>
            <person name="Ovchinnikova G."/>
            <person name="Munk A.C."/>
            <person name="Detter J.C."/>
            <person name="Han C."/>
            <person name="Tapia R."/>
            <person name="Land M."/>
            <person name="Hauser L."/>
            <person name="Markowitz V."/>
            <person name="Cheng J.-F."/>
            <person name="Hugenholtz P."/>
            <person name="Woyke T."/>
            <person name="Wu D."/>
            <person name="Tindall B."/>
            <person name="Pomrenke H.G."/>
            <person name="Brambilla E."/>
            <person name="Klenk H.-P."/>
            <person name="Eisen J.A."/>
        </authorList>
    </citation>
    <scope>NUCLEOTIDE SEQUENCE [LARGE SCALE GENOMIC DNA]</scope>
    <source>
        <strain evidence="14">DSM 17093 / CIP 108686 / LMG 22925 / RQ-24</strain>
    </source>
</reference>
<feature type="binding site" evidence="7 11">
    <location>
        <position position="449"/>
    </location>
    <ligand>
        <name>[4Fe-4S] cluster</name>
        <dbReference type="ChEBI" id="CHEBI:49883"/>
    </ligand>
</feature>
<keyword evidence="14" id="KW-1185">Reference proteome</keyword>
<evidence type="ECO:0000256" key="8">
    <source>
        <dbReference type="PIRNR" id="PIRNR000485"/>
    </source>
</evidence>
<dbReference type="Pfam" id="PF13522">
    <property type="entry name" value="GATase_6"/>
    <property type="match status" value="1"/>
</dbReference>
<evidence type="ECO:0000313" key="14">
    <source>
        <dbReference type="Proteomes" id="UP000000379"/>
    </source>
</evidence>
<feature type="binding site" evidence="7 11">
    <location>
        <position position="252"/>
    </location>
    <ligand>
        <name>[4Fe-4S] cluster</name>
        <dbReference type="ChEBI" id="CHEBI:49883"/>
    </ligand>
</feature>
<comment type="catalytic activity">
    <reaction evidence="7 8">
        <text>5-phospho-beta-D-ribosylamine + L-glutamate + diphosphate = 5-phospho-alpha-D-ribose 1-diphosphate + L-glutamine + H2O</text>
        <dbReference type="Rhea" id="RHEA:14905"/>
        <dbReference type="ChEBI" id="CHEBI:15377"/>
        <dbReference type="ChEBI" id="CHEBI:29985"/>
        <dbReference type="ChEBI" id="CHEBI:33019"/>
        <dbReference type="ChEBI" id="CHEBI:58017"/>
        <dbReference type="ChEBI" id="CHEBI:58359"/>
        <dbReference type="ChEBI" id="CHEBI:58681"/>
        <dbReference type="EC" id="2.4.2.14"/>
    </reaction>
</comment>
<feature type="active site" description="Nucleophile" evidence="7 9">
    <location>
        <position position="14"/>
    </location>
</feature>
<feature type="domain" description="Glutamine amidotransferase type-2" evidence="12">
    <location>
        <begin position="14"/>
        <end position="237"/>
    </location>
</feature>
<keyword evidence="3 7" id="KW-0328">Glycosyltransferase</keyword>
<dbReference type="GO" id="GO:0004044">
    <property type="term" value="F:amidophosphoribosyltransferase activity"/>
    <property type="evidence" value="ECO:0007669"/>
    <property type="project" value="UniProtKB-UniRule"/>
</dbReference>
<dbReference type="eggNOG" id="COG0034">
    <property type="taxonomic scope" value="Bacteria"/>
</dbReference>
<dbReference type="STRING" id="649638.Trad_1553"/>
<evidence type="ECO:0000256" key="9">
    <source>
        <dbReference type="PIRSR" id="PIRSR000485-1"/>
    </source>
</evidence>
<evidence type="ECO:0000256" key="3">
    <source>
        <dbReference type="ARBA" id="ARBA00022676"/>
    </source>
</evidence>
<dbReference type="InterPro" id="IPR017932">
    <property type="entry name" value="GATase_2_dom"/>
</dbReference>
<gene>
    <name evidence="7" type="primary">purF</name>
    <name evidence="13" type="ordered locus">Trad_1553</name>
</gene>
<dbReference type="InterPro" id="IPR000836">
    <property type="entry name" value="PRTase_dom"/>
</dbReference>
<dbReference type="GO" id="GO:0006189">
    <property type="term" value="P:'de novo' IMP biosynthetic process"/>
    <property type="evidence" value="ECO:0007669"/>
    <property type="project" value="UniProtKB-UniRule"/>
</dbReference>
<dbReference type="UniPathway" id="UPA00074">
    <property type="reaction ID" value="UER00124"/>
</dbReference>
<comment type="function">
    <text evidence="7">Catalyzes the formation of phosphoribosylamine from phosphoribosylpyrophosphate (PRPP) and glutamine.</text>
</comment>
<protein>
    <recommendedName>
        <fullName evidence="7">Amidophosphoribosyltransferase</fullName>
        <shortName evidence="7">ATase</shortName>
        <ecNumber evidence="7">2.4.2.14</ecNumber>
    </recommendedName>
    <alternativeName>
        <fullName evidence="7">Glutamine phosphoribosylpyrophosphate amidotransferase</fullName>
        <shortName evidence="7">GPATase</shortName>
    </alternativeName>
</protein>
<dbReference type="SUPFAM" id="SSF56235">
    <property type="entry name" value="N-terminal nucleophile aminohydrolases (Ntn hydrolases)"/>
    <property type="match status" value="1"/>
</dbReference>
<feature type="binding site" evidence="7 10">
    <location>
        <position position="360"/>
    </location>
    <ligand>
        <name>Mg(2+)</name>
        <dbReference type="ChEBI" id="CHEBI:18420"/>
    </ligand>
</feature>
<dbReference type="NCBIfam" id="TIGR01134">
    <property type="entry name" value="purF"/>
    <property type="match status" value="1"/>
</dbReference>
<evidence type="ECO:0000256" key="5">
    <source>
        <dbReference type="ARBA" id="ARBA00022755"/>
    </source>
</evidence>
<dbReference type="CDD" id="cd06223">
    <property type="entry name" value="PRTases_typeI"/>
    <property type="match status" value="1"/>
</dbReference>
<keyword evidence="7 11" id="KW-0408">Iron</keyword>
<organism evidence="13 14">
    <name type="scientific">Truepera radiovictrix (strain DSM 17093 / CIP 108686 / LMG 22925 / RQ-24)</name>
    <dbReference type="NCBI Taxonomy" id="649638"/>
    <lineage>
        <taxon>Bacteria</taxon>
        <taxon>Thermotogati</taxon>
        <taxon>Deinococcota</taxon>
        <taxon>Deinococci</taxon>
        <taxon>Trueperales</taxon>
        <taxon>Trueperaceae</taxon>
        <taxon>Truepera</taxon>
    </lineage>
</organism>
<keyword evidence="6 7" id="KW-0315">Glutamine amidotransferase</keyword>
<dbReference type="AlphaFoldDB" id="D7CXS0"/>
<dbReference type="KEGG" id="tra:Trad_1553"/>
<dbReference type="Proteomes" id="UP000000379">
    <property type="component" value="Chromosome"/>
</dbReference>
<feature type="binding site" evidence="7 10">
    <location>
        <position position="361"/>
    </location>
    <ligand>
        <name>Mg(2+)</name>
        <dbReference type="ChEBI" id="CHEBI:18420"/>
    </ligand>
</feature>
<dbReference type="Gene3D" id="3.60.20.10">
    <property type="entry name" value="Glutamine Phosphoribosylpyrophosphate, subunit 1, domain 1"/>
    <property type="match status" value="1"/>
</dbReference>
<feature type="binding site" evidence="7 11">
    <location>
        <position position="397"/>
    </location>
    <ligand>
        <name>[4Fe-4S] cluster</name>
        <dbReference type="ChEBI" id="CHEBI:49883"/>
    </ligand>
</feature>
<evidence type="ECO:0000256" key="11">
    <source>
        <dbReference type="PIRSR" id="PIRSR000485-3"/>
    </source>
</evidence>
<dbReference type="PANTHER" id="PTHR11907">
    <property type="entry name" value="AMIDOPHOSPHORIBOSYLTRANSFERASE"/>
    <property type="match status" value="1"/>
</dbReference>
<evidence type="ECO:0000256" key="4">
    <source>
        <dbReference type="ARBA" id="ARBA00022679"/>
    </source>
</evidence>
<dbReference type="GO" id="GO:0051539">
    <property type="term" value="F:4 iron, 4 sulfur cluster binding"/>
    <property type="evidence" value="ECO:0007669"/>
    <property type="project" value="UniProtKB-KW"/>
</dbReference>
<comment type="pathway">
    <text evidence="1 7 8">Purine metabolism; IMP biosynthesis via de novo pathway; N(1)-(5-phospho-D-ribosyl)glycinamide from 5-phospho-alpha-D-ribose 1-diphosphate: step 1/2.</text>
</comment>
<dbReference type="PIRSF" id="PIRSF000485">
    <property type="entry name" value="Amd_phspho_trans"/>
    <property type="match status" value="1"/>
</dbReference>
<dbReference type="GO" id="GO:0000287">
    <property type="term" value="F:magnesium ion binding"/>
    <property type="evidence" value="ECO:0007669"/>
    <property type="project" value="UniProtKB-UniRule"/>
</dbReference>
<dbReference type="HAMAP" id="MF_01931">
    <property type="entry name" value="PurF"/>
    <property type="match status" value="1"/>
</dbReference>
<dbReference type="InterPro" id="IPR029055">
    <property type="entry name" value="Ntn_hydrolases_N"/>
</dbReference>
<keyword evidence="7 10" id="KW-0460">Magnesium</keyword>
<evidence type="ECO:0000259" key="12">
    <source>
        <dbReference type="PROSITE" id="PS51278"/>
    </source>
</evidence>
<proteinExistence type="inferred from homology"/>
<dbReference type="MEROPS" id="C44.001"/>
<dbReference type="InterPro" id="IPR029057">
    <property type="entry name" value="PRTase-like"/>
</dbReference>
<feature type="binding site" evidence="7 11">
    <location>
        <position position="446"/>
    </location>
    <ligand>
        <name>[4Fe-4S] cluster</name>
        <dbReference type="ChEBI" id="CHEBI:49883"/>
    </ligand>
</feature>
<keyword evidence="5 7" id="KW-0658">Purine biosynthesis</keyword>
<evidence type="ECO:0000256" key="10">
    <source>
        <dbReference type="PIRSR" id="PIRSR000485-2"/>
    </source>
</evidence>
<dbReference type="CDD" id="cd00715">
    <property type="entry name" value="GPATase_N"/>
    <property type="match status" value="1"/>
</dbReference>
<dbReference type="PROSITE" id="PS51278">
    <property type="entry name" value="GATASE_TYPE_2"/>
    <property type="match status" value="1"/>
</dbReference>
<evidence type="ECO:0000313" key="13">
    <source>
        <dbReference type="EMBL" id="ADI14672.1"/>
    </source>
</evidence>
<keyword evidence="7 10" id="KW-0479">Metal-binding</keyword>
<dbReference type="Gene3D" id="3.40.50.2020">
    <property type="match status" value="1"/>
</dbReference>
<keyword evidence="7" id="KW-0004">4Fe-4S</keyword>
<dbReference type="Pfam" id="PF00156">
    <property type="entry name" value="Pribosyltran"/>
    <property type="match status" value="1"/>
</dbReference>
<dbReference type="RefSeq" id="WP_013178040.1">
    <property type="nucleotide sequence ID" value="NC_014221.1"/>
</dbReference>
<dbReference type="SUPFAM" id="SSF53271">
    <property type="entry name" value="PRTase-like"/>
    <property type="match status" value="1"/>
</dbReference>
<evidence type="ECO:0000256" key="6">
    <source>
        <dbReference type="ARBA" id="ARBA00022962"/>
    </source>
</evidence>
<accession>D7CXS0</accession>
<keyword evidence="4 7" id="KW-0808">Transferase</keyword>
<dbReference type="EMBL" id="CP002049">
    <property type="protein sequence ID" value="ADI14672.1"/>
    <property type="molecule type" value="Genomic_DNA"/>
</dbReference>
<dbReference type="EC" id="2.4.2.14" evidence="7"/>
<dbReference type="InterPro" id="IPR035584">
    <property type="entry name" value="PurF_N"/>
</dbReference>
<evidence type="ECO:0000256" key="1">
    <source>
        <dbReference type="ARBA" id="ARBA00005209"/>
    </source>
</evidence>
<comment type="cofactor">
    <cofactor evidence="7 11">
        <name>[4Fe-4S] cluster</name>
        <dbReference type="ChEBI" id="CHEBI:49883"/>
    </cofactor>
    <text evidence="7 11">Binds 1 [4Fe-4S] cluster per subunit.</text>
</comment>